<dbReference type="Pfam" id="PF00079">
    <property type="entry name" value="Serpin"/>
    <property type="match status" value="1"/>
</dbReference>
<dbReference type="Proteomes" id="UP000813463">
    <property type="component" value="Chromosome 4"/>
</dbReference>
<dbReference type="PANTHER" id="PTHR11461:SF315">
    <property type="entry name" value="SERPIN-Z3-LIKE"/>
    <property type="match status" value="1"/>
</dbReference>
<evidence type="ECO:0000256" key="1">
    <source>
        <dbReference type="ARBA" id="ARBA00009500"/>
    </source>
</evidence>
<evidence type="ECO:0000259" key="3">
    <source>
        <dbReference type="SMART" id="SM00093"/>
    </source>
</evidence>
<dbReference type="InterPro" id="IPR036186">
    <property type="entry name" value="Serpin_sf"/>
</dbReference>
<dbReference type="PANTHER" id="PTHR11461">
    <property type="entry name" value="SERINE PROTEASE INHIBITOR, SERPIN"/>
    <property type="match status" value="1"/>
</dbReference>
<gene>
    <name evidence="5" type="primary">LOC110801737</name>
</gene>
<evidence type="ECO:0000313" key="5">
    <source>
        <dbReference type="RefSeq" id="XP_056699282.1"/>
    </source>
</evidence>
<dbReference type="SUPFAM" id="SSF56574">
    <property type="entry name" value="Serpins"/>
    <property type="match status" value="1"/>
</dbReference>
<organism evidence="4 5">
    <name type="scientific">Spinacia oleracea</name>
    <name type="common">Spinach</name>
    <dbReference type="NCBI Taxonomy" id="3562"/>
    <lineage>
        <taxon>Eukaryota</taxon>
        <taxon>Viridiplantae</taxon>
        <taxon>Streptophyta</taxon>
        <taxon>Embryophyta</taxon>
        <taxon>Tracheophyta</taxon>
        <taxon>Spermatophyta</taxon>
        <taxon>Magnoliopsida</taxon>
        <taxon>eudicotyledons</taxon>
        <taxon>Gunneridae</taxon>
        <taxon>Pentapetalae</taxon>
        <taxon>Caryophyllales</taxon>
        <taxon>Chenopodiaceae</taxon>
        <taxon>Chenopodioideae</taxon>
        <taxon>Anserineae</taxon>
        <taxon>Spinacia</taxon>
    </lineage>
</organism>
<dbReference type="InterPro" id="IPR042178">
    <property type="entry name" value="Serpin_sf_1"/>
</dbReference>
<reference evidence="4" key="1">
    <citation type="journal article" date="2021" name="Nat. Commun.">
        <title>Genomic analyses provide insights into spinach domestication and the genetic basis of agronomic traits.</title>
        <authorList>
            <person name="Cai X."/>
            <person name="Sun X."/>
            <person name="Xu C."/>
            <person name="Sun H."/>
            <person name="Wang X."/>
            <person name="Ge C."/>
            <person name="Zhang Z."/>
            <person name="Wang Q."/>
            <person name="Fei Z."/>
            <person name="Jiao C."/>
            <person name="Wang Q."/>
        </authorList>
    </citation>
    <scope>NUCLEOTIDE SEQUENCE [LARGE SCALE GENOMIC DNA]</scope>
    <source>
        <strain evidence="4">cv. Varoflay</strain>
    </source>
</reference>
<dbReference type="RefSeq" id="XP_056699282.1">
    <property type="nucleotide sequence ID" value="XM_056843304.1"/>
</dbReference>
<comment type="similarity">
    <text evidence="1 2">Belongs to the serpin family.</text>
</comment>
<evidence type="ECO:0000313" key="4">
    <source>
        <dbReference type="Proteomes" id="UP000813463"/>
    </source>
</evidence>
<dbReference type="InterPro" id="IPR023796">
    <property type="entry name" value="Serpin_dom"/>
</dbReference>
<dbReference type="InterPro" id="IPR000215">
    <property type="entry name" value="Serpin_fam"/>
</dbReference>
<feature type="domain" description="Serpin" evidence="3">
    <location>
        <begin position="29"/>
        <end position="220"/>
    </location>
</feature>
<accession>A0ABM3RUH9</accession>
<keyword evidence="4" id="KW-1185">Reference proteome</keyword>
<dbReference type="SMART" id="SM00093">
    <property type="entry name" value="SERPIN"/>
    <property type="match status" value="1"/>
</dbReference>
<evidence type="ECO:0000256" key="2">
    <source>
        <dbReference type="RuleBase" id="RU000411"/>
    </source>
</evidence>
<proteinExistence type="inferred from homology"/>
<reference evidence="5" key="2">
    <citation type="submission" date="2025-08" db="UniProtKB">
        <authorList>
            <consortium name="RefSeq"/>
        </authorList>
    </citation>
    <scope>IDENTIFICATION</scope>
    <source>
        <tissue evidence="5">Leaf</tissue>
    </source>
</reference>
<dbReference type="GeneID" id="110801737"/>
<name>A0ABM3RUH9_SPIOL</name>
<protein>
    <submittedName>
        <fullName evidence="5">Serpin-ZX-like</fullName>
    </submittedName>
</protein>
<sequence>MSMDTEHRRYSEISHDGRLTMKFSLKVANKILQQSLTTTANGGPKNVVCSPISIDTVLNIIALGAKGRTLDQLIELLGYQGTDNFNVVASILADVLKEPNDGDGLGVSFVNALWVNRYYTLNSSFQKVLKDLYKVEAKEVDFVNQVDEVVKEVNVWAEKVSKGFIKNLLSKDALSNDIILLLVNALYFKGTWVEKFKQEKTKDRDFYLLNGNKLKFEFPS</sequence>
<dbReference type="Gene3D" id="3.30.497.10">
    <property type="entry name" value="Antithrombin, subunit I, domain 2"/>
    <property type="match status" value="1"/>
</dbReference>